<reference evidence="2 3" key="1">
    <citation type="submission" date="2022-06" db="EMBL/GenBank/DDBJ databases">
        <title>Genomic Encyclopedia of Archaeal and Bacterial Type Strains, Phase II (KMG-II): from individual species to whole genera.</title>
        <authorList>
            <person name="Goeker M."/>
        </authorList>
    </citation>
    <scope>NUCLEOTIDE SEQUENCE [LARGE SCALE GENOMIC DNA]</scope>
    <source>
        <strain evidence="2 3">DSM 40477</strain>
    </source>
</reference>
<dbReference type="Proteomes" id="UP001205311">
    <property type="component" value="Unassembled WGS sequence"/>
</dbReference>
<comment type="caution">
    <text evidence="2">The sequence shown here is derived from an EMBL/GenBank/DDBJ whole genome shotgun (WGS) entry which is preliminary data.</text>
</comment>
<dbReference type="EMBL" id="JAMTCP010000004">
    <property type="protein sequence ID" value="MCP2257443.1"/>
    <property type="molecule type" value="Genomic_DNA"/>
</dbReference>
<name>A0ABT1HPM9_STRSD</name>
<feature type="signal peptide" evidence="1">
    <location>
        <begin position="1"/>
        <end position="22"/>
    </location>
</feature>
<keyword evidence="3" id="KW-1185">Reference proteome</keyword>
<proteinExistence type="predicted"/>
<protein>
    <recommendedName>
        <fullName evidence="4">Secreted protein</fullName>
    </recommendedName>
</protein>
<evidence type="ECO:0000313" key="2">
    <source>
        <dbReference type="EMBL" id="MCP2257443.1"/>
    </source>
</evidence>
<dbReference type="RefSeq" id="WP_253668404.1">
    <property type="nucleotide sequence ID" value="NZ_JAMTCP010000004.1"/>
</dbReference>
<evidence type="ECO:0000256" key="1">
    <source>
        <dbReference type="SAM" id="SignalP"/>
    </source>
</evidence>
<gene>
    <name evidence="2" type="ORF">LX15_001128</name>
</gene>
<accession>A0ABT1HPM9</accession>
<feature type="chain" id="PRO_5045526044" description="Secreted protein" evidence="1">
    <location>
        <begin position="23"/>
        <end position="167"/>
    </location>
</feature>
<keyword evidence="1" id="KW-0732">Signal</keyword>
<organism evidence="2 3">
    <name type="scientific">Streptoalloteichus tenebrarius (strain ATCC 17920 / DSM 40477 / JCM 4838 / CBS 697.72 / NBRC 16177 / NCIMB 11028 / NRRL B-12390 / A12253. 1 / ISP 5477)</name>
    <name type="common">Streptomyces tenebrarius</name>
    <dbReference type="NCBI Taxonomy" id="1933"/>
    <lineage>
        <taxon>Bacteria</taxon>
        <taxon>Bacillati</taxon>
        <taxon>Actinomycetota</taxon>
        <taxon>Actinomycetes</taxon>
        <taxon>Pseudonocardiales</taxon>
        <taxon>Pseudonocardiaceae</taxon>
        <taxon>Streptoalloteichus</taxon>
    </lineage>
</organism>
<evidence type="ECO:0008006" key="4">
    <source>
        <dbReference type="Google" id="ProtNLM"/>
    </source>
</evidence>
<sequence length="167" mass="18316">MRATVTLCAAAMLFLAGGPAEADQSLPEDPPGAGDCWTARVQALPQYPVDLGIEPFVEDVFLRYAFITPGTDQCSIRVTFRADVTSDDGWEGEAEFFLDYPQSGTIVDVSFTLPTNNTQETYVIQDVWNVEATARPGQGEVGEYDLDKCYNRQGGPCTEPIYIGESW</sequence>
<evidence type="ECO:0000313" key="3">
    <source>
        <dbReference type="Proteomes" id="UP001205311"/>
    </source>
</evidence>